<comment type="caution">
    <text evidence="3">The sequence shown here is derived from an EMBL/GenBank/DDBJ whole genome shotgun (WGS) entry which is preliminary data.</text>
</comment>
<dbReference type="PANTHER" id="PTHR16275">
    <property type="entry name" value="COILED-COIL DOMAIN-CONTAINING PROTEIN 40"/>
    <property type="match status" value="1"/>
</dbReference>
<proteinExistence type="predicted"/>
<evidence type="ECO:0000313" key="4">
    <source>
        <dbReference type="Proteomes" id="UP001221898"/>
    </source>
</evidence>
<feature type="coiled-coil region" evidence="1">
    <location>
        <begin position="159"/>
        <end position="186"/>
    </location>
</feature>
<feature type="region of interest" description="Disordered" evidence="2">
    <location>
        <begin position="1"/>
        <end position="54"/>
    </location>
</feature>
<sequence length="923" mass="105420">MDNTDRPEESHLSQNVEITEEAENAENAEGDGNTDSGQDSSQQVDEDAAGETRDEMVGDMEEELLVLDPEHPLMKGFQTSLKSHLEKQLNRLEIELRELRSMERAEGDGRMEVGVGLYKVQEELGRVDTKLKSQNKANMAVASQRQEAQEQLECVRQLYRGALCQNSQEREQVSQLQEEVDEIGLRFLYLQDASDSLRSNIATTQTTSRKAHADRSHAAQQKNTQDLYVERMTRKLERLLEQAALFDTQASAQALETHMAQEGLSEAQMQLDVLLVEQKQLLHQWNSSLLGVRHCDEAFNTLQEALRVARDQARALDTEMEGFRRAIGQEEERNEQLTLTLNCAQLEGGTLRTLTVRSEAQQEALLLQHAAYARMLQESEHTLARATGEAGARRAEAEALRAHMDREAEARRALEDRIISKIQEQLTHEQAAKCSRQQVEKMAAQKKERELQVSLLEDDMALVTLESTQVKLRVESLGCLWAELQQEMGRQEELLAHSEAEISKQDLVLERKQAAIGSYNKKIEEMSTKHEDVGGLEIRVHKLQKELEEVELEIQTQQQSWLRQQEELVRMNQDRQTQSAALLALQGKLTILHQKRVRTEGEIQQESREQAELERHMNGLMLDIMKLNAMLSRNIDQRAALEQSNSLIESNFVSSLKHAERESIELQMNVETIQEEKDMLLNSLLEAERQVLLWEKKTQLVKETQSAMRAEMGQGDIRFLKSEIHRMEVRFEQLMKQQGRLLRELEAAVSRREAIEMHSETQARSTRTRPANAETHGVLQALRRKIQEVQRKCKACESVLQQQQQAQRGLRSSLSEKQTQLSQLRSSCQALDNDLCSLQDTKEKNRSRLITLQGRVRHLQAVRDGRYRSVCASGSTPAPVIQRLNVRLLAIEAVVQRVAQESPEHQGALRQLMLAFASRRDLA</sequence>
<dbReference type="EMBL" id="JAINUG010000483">
    <property type="protein sequence ID" value="KAJ8367365.1"/>
    <property type="molecule type" value="Genomic_DNA"/>
</dbReference>
<evidence type="ECO:0000256" key="2">
    <source>
        <dbReference type="SAM" id="MobiDB-lite"/>
    </source>
</evidence>
<feature type="coiled-coil region" evidence="1">
    <location>
        <begin position="656"/>
        <end position="690"/>
    </location>
</feature>
<evidence type="ECO:0000256" key="1">
    <source>
        <dbReference type="SAM" id="Coils"/>
    </source>
</evidence>
<accession>A0AAD7R9E5</accession>
<protein>
    <recommendedName>
        <fullName evidence="5">Coiled-coil domain-containing protein 40</fullName>
    </recommendedName>
</protein>
<feature type="compositionally biased region" description="Basic and acidic residues" evidence="2">
    <location>
        <begin position="1"/>
        <end position="11"/>
    </location>
</feature>
<dbReference type="GO" id="GO:0035082">
    <property type="term" value="P:axoneme assembly"/>
    <property type="evidence" value="ECO:0007669"/>
    <property type="project" value="InterPro"/>
</dbReference>
<name>A0AAD7R9E5_9TELE</name>
<feature type="compositionally biased region" description="Polar residues" evidence="2">
    <location>
        <begin position="33"/>
        <end position="43"/>
    </location>
</feature>
<dbReference type="GO" id="GO:0005737">
    <property type="term" value="C:cytoplasm"/>
    <property type="evidence" value="ECO:0007669"/>
    <property type="project" value="TreeGrafter"/>
</dbReference>
<dbReference type="GO" id="GO:0005929">
    <property type="term" value="C:cilium"/>
    <property type="evidence" value="ECO:0007669"/>
    <property type="project" value="TreeGrafter"/>
</dbReference>
<feature type="coiled-coil region" evidence="1">
    <location>
        <begin position="509"/>
        <end position="560"/>
    </location>
</feature>
<feature type="region of interest" description="Disordered" evidence="2">
    <location>
        <begin position="756"/>
        <end position="775"/>
    </location>
</feature>
<feature type="compositionally biased region" description="Acidic residues" evidence="2">
    <location>
        <begin position="18"/>
        <end position="29"/>
    </location>
</feature>
<feature type="coiled-coil region" evidence="1">
    <location>
        <begin position="596"/>
        <end position="623"/>
    </location>
</feature>
<reference evidence="3" key="1">
    <citation type="journal article" date="2023" name="Science">
        <title>Genome structures resolve the early diversification of teleost fishes.</title>
        <authorList>
            <person name="Parey E."/>
            <person name="Louis A."/>
            <person name="Montfort J."/>
            <person name="Bouchez O."/>
            <person name="Roques C."/>
            <person name="Iampietro C."/>
            <person name="Lluch J."/>
            <person name="Castinel A."/>
            <person name="Donnadieu C."/>
            <person name="Desvignes T."/>
            <person name="Floi Bucao C."/>
            <person name="Jouanno E."/>
            <person name="Wen M."/>
            <person name="Mejri S."/>
            <person name="Dirks R."/>
            <person name="Jansen H."/>
            <person name="Henkel C."/>
            <person name="Chen W.J."/>
            <person name="Zahm M."/>
            <person name="Cabau C."/>
            <person name="Klopp C."/>
            <person name="Thompson A.W."/>
            <person name="Robinson-Rechavi M."/>
            <person name="Braasch I."/>
            <person name="Lecointre G."/>
            <person name="Bobe J."/>
            <person name="Postlethwait J.H."/>
            <person name="Berthelot C."/>
            <person name="Roest Crollius H."/>
            <person name="Guiguen Y."/>
        </authorList>
    </citation>
    <scope>NUCLEOTIDE SEQUENCE</scope>
    <source>
        <strain evidence="3">NC1722</strain>
    </source>
</reference>
<organism evidence="3 4">
    <name type="scientific">Aldrovandia affinis</name>
    <dbReference type="NCBI Taxonomy" id="143900"/>
    <lineage>
        <taxon>Eukaryota</taxon>
        <taxon>Metazoa</taxon>
        <taxon>Chordata</taxon>
        <taxon>Craniata</taxon>
        <taxon>Vertebrata</taxon>
        <taxon>Euteleostomi</taxon>
        <taxon>Actinopterygii</taxon>
        <taxon>Neopterygii</taxon>
        <taxon>Teleostei</taxon>
        <taxon>Notacanthiformes</taxon>
        <taxon>Halosauridae</taxon>
        <taxon>Aldrovandia</taxon>
    </lineage>
</organism>
<evidence type="ECO:0008006" key="5">
    <source>
        <dbReference type="Google" id="ProtNLM"/>
    </source>
</evidence>
<dbReference type="GO" id="GO:0060287">
    <property type="term" value="P:epithelial cilium movement involved in determination of left/right asymmetry"/>
    <property type="evidence" value="ECO:0007669"/>
    <property type="project" value="TreeGrafter"/>
</dbReference>
<feature type="region of interest" description="Disordered" evidence="2">
    <location>
        <begin position="204"/>
        <end position="224"/>
    </location>
</feature>
<gene>
    <name evidence="3" type="ORF">AAFF_G00320640</name>
</gene>
<dbReference type="Proteomes" id="UP001221898">
    <property type="component" value="Unassembled WGS sequence"/>
</dbReference>
<keyword evidence="4" id="KW-1185">Reference proteome</keyword>
<dbReference type="PANTHER" id="PTHR16275:SF8">
    <property type="entry name" value="COILED-COIL DOMAIN-CONTAINING PROTEIN 40"/>
    <property type="match status" value="1"/>
</dbReference>
<dbReference type="GO" id="GO:0005576">
    <property type="term" value="C:extracellular region"/>
    <property type="evidence" value="ECO:0007669"/>
    <property type="project" value="GOC"/>
</dbReference>
<feature type="coiled-coil region" evidence="1">
    <location>
        <begin position="299"/>
        <end position="347"/>
    </location>
</feature>
<dbReference type="GO" id="GO:0001947">
    <property type="term" value="P:heart looping"/>
    <property type="evidence" value="ECO:0007669"/>
    <property type="project" value="TreeGrafter"/>
</dbReference>
<keyword evidence="1" id="KW-0175">Coiled coil</keyword>
<dbReference type="InterPro" id="IPR037386">
    <property type="entry name" value="CCDC40"/>
</dbReference>
<dbReference type="Pfam" id="PF08647">
    <property type="entry name" value="BRE1"/>
    <property type="match status" value="1"/>
</dbReference>
<evidence type="ECO:0000313" key="3">
    <source>
        <dbReference type="EMBL" id="KAJ8367365.1"/>
    </source>
</evidence>
<dbReference type="AlphaFoldDB" id="A0AAD7R9E5"/>